<dbReference type="EMBL" id="CP001736">
    <property type="protein sequence ID" value="ADB29954.1"/>
    <property type="molecule type" value="Genomic_DNA"/>
</dbReference>
<evidence type="ECO:0000313" key="2">
    <source>
        <dbReference type="Proteomes" id="UP000007967"/>
    </source>
</evidence>
<dbReference type="KEGG" id="kfl:Kfla_0848"/>
<dbReference type="AlphaFoldDB" id="D2PZV6"/>
<keyword evidence="2" id="KW-1185">Reference proteome</keyword>
<protein>
    <submittedName>
        <fullName evidence="1">Uncharacterized protein</fullName>
    </submittedName>
</protein>
<name>D2PZV6_KRIFD</name>
<gene>
    <name evidence="1" type="ordered locus">Kfla_0848</name>
</gene>
<dbReference type="Proteomes" id="UP000007967">
    <property type="component" value="Chromosome"/>
</dbReference>
<organism evidence="1 2">
    <name type="scientific">Kribbella flavida (strain DSM 17836 / JCM 10339 / NBRC 14399)</name>
    <dbReference type="NCBI Taxonomy" id="479435"/>
    <lineage>
        <taxon>Bacteria</taxon>
        <taxon>Bacillati</taxon>
        <taxon>Actinomycetota</taxon>
        <taxon>Actinomycetes</taxon>
        <taxon>Propionibacteriales</taxon>
        <taxon>Kribbellaceae</taxon>
        <taxon>Kribbella</taxon>
    </lineage>
</organism>
<proteinExistence type="predicted"/>
<evidence type="ECO:0000313" key="1">
    <source>
        <dbReference type="EMBL" id="ADB29954.1"/>
    </source>
</evidence>
<reference evidence="1 2" key="2">
    <citation type="journal article" date="2010" name="Stand. Genomic Sci.">
        <title>Complete genome sequence of Kribbella flavida type strain (IFO 14399).</title>
        <authorList>
            <person name="Pukall R."/>
            <person name="Lapidus A."/>
            <person name="Glavina Del Rio T."/>
            <person name="Copeland A."/>
            <person name="Tice H."/>
            <person name="Cheng J.-F."/>
            <person name="Lucas S."/>
            <person name="Chen F."/>
            <person name="Nolan M."/>
            <person name="LaButti K."/>
            <person name="Pati A."/>
            <person name="Ivanova N."/>
            <person name="Mavrommatis K."/>
            <person name="Mikhailova N."/>
            <person name="Pitluck S."/>
            <person name="Bruce D."/>
            <person name="Goodwin L."/>
            <person name="Land M."/>
            <person name="Hauser L."/>
            <person name="Chang Y.-J."/>
            <person name="Jeffries C.D."/>
            <person name="Chen A."/>
            <person name="Palaniappan K."/>
            <person name="Chain P."/>
            <person name="Rohde M."/>
            <person name="Goeker M."/>
            <person name="Bristow J."/>
            <person name="Eisen J.A."/>
            <person name="Markowitz V."/>
            <person name="Hugenholtz P."/>
            <person name="Kyrpides N.C."/>
            <person name="Klenk H.-P."/>
            <person name="Brettin T."/>
        </authorList>
    </citation>
    <scope>NUCLEOTIDE SEQUENCE [LARGE SCALE GENOMIC DNA]</scope>
    <source>
        <strain evidence="2">DSM 17836 / JCM 10339 / NBRC 14399</strain>
    </source>
</reference>
<sequence length="42" mass="4334">MAVDLVALPVGGDLTGSFGEFLVWRITGSATPFAVPGVWLGE</sequence>
<dbReference type="HOGENOM" id="CLU_3252988_0_0_11"/>
<accession>D2PZV6</accession>
<reference evidence="2" key="1">
    <citation type="submission" date="2009-09" db="EMBL/GenBank/DDBJ databases">
        <title>The complete genome of Kribbella flavida DSM 17836.</title>
        <authorList>
            <consortium name="US DOE Joint Genome Institute (JGI-PGF)"/>
            <person name="Lucas S."/>
            <person name="Copeland A."/>
            <person name="Lapidus A."/>
            <person name="Glavina del Rio T."/>
            <person name="Dalin E."/>
            <person name="Tice H."/>
            <person name="Bruce D."/>
            <person name="Goodwin L."/>
            <person name="Pitluck S."/>
            <person name="Kyrpides N."/>
            <person name="Mavromatis K."/>
            <person name="Ivanova N."/>
            <person name="Saunders E."/>
            <person name="Brettin T."/>
            <person name="Detter J.C."/>
            <person name="Han C."/>
            <person name="Larimer F."/>
            <person name="Land M."/>
            <person name="Hauser L."/>
            <person name="Markowitz V."/>
            <person name="Cheng J.-F."/>
            <person name="Hugenholtz P."/>
            <person name="Woyke T."/>
            <person name="Wu D."/>
            <person name="Pukall R."/>
            <person name="Klenk H.-P."/>
            <person name="Eisen J.A."/>
        </authorList>
    </citation>
    <scope>NUCLEOTIDE SEQUENCE [LARGE SCALE GENOMIC DNA]</scope>
    <source>
        <strain evidence="2">DSM 17836 / JCM 10339 / NBRC 14399</strain>
    </source>
</reference>